<keyword evidence="1" id="KW-0472">Membrane</keyword>
<evidence type="ECO:0008006" key="4">
    <source>
        <dbReference type="Google" id="ProtNLM"/>
    </source>
</evidence>
<dbReference type="Proteomes" id="UP001171111">
    <property type="component" value="Unassembled WGS sequence"/>
</dbReference>
<comment type="caution">
    <text evidence="2">The sequence shown here is derived from an EMBL/GenBank/DDBJ whole genome shotgun (WGS) entry which is preliminary data.</text>
</comment>
<dbReference type="RefSeq" id="WP_302244426.1">
    <property type="nucleotide sequence ID" value="NZ_JAULJQ010000006.1"/>
</dbReference>
<evidence type="ECO:0000313" key="2">
    <source>
        <dbReference type="EMBL" id="MDO2409594.1"/>
    </source>
</evidence>
<sequence>MRYFIAIFVGALCALNALIIDEAKLLNPNVLSKLETMSSELKEKTNINAHLLTSTNPNKLSLKELASTKFELSDEYAILVLVPKKIDEKTGKVDIILSNPNLLDKDAVLSPMPNTGTILPLLASKRDDIYNAALLNGFADIAERIALSKGVELQSAIGSSNKTTLTWIRYPLYGFLLFAIIVFVTKSLRKKSRIPSNN</sequence>
<gene>
    <name evidence="2" type="ORF">Q2362_05710</name>
</gene>
<keyword evidence="1" id="KW-1133">Transmembrane helix</keyword>
<keyword evidence="3" id="KW-1185">Reference proteome</keyword>
<reference evidence="2 3" key="1">
    <citation type="submission" date="2023-06" db="EMBL/GenBank/DDBJ databases">
        <title>Campylobacter magnum sp. nov., isolated from cecal contents of domestic pigs (Sus scrofa domesticus).</title>
        <authorList>
            <person name="Papic B."/>
            <person name="Gruntar I."/>
        </authorList>
    </citation>
    <scope>NUCLEOTIDE SEQUENCE [LARGE SCALE GENOMIC DNA]</scope>
    <source>
        <strain evidence="3">34484-21</strain>
    </source>
</reference>
<protein>
    <recommendedName>
        <fullName evidence="4">TPM domain-containing protein</fullName>
    </recommendedName>
</protein>
<keyword evidence="1" id="KW-0812">Transmembrane</keyword>
<dbReference type="EMBL" id="JAULJQ010000006">
    <property type="protein sequence ID" value="MDO2409594.1"/>
    <property type="molecule type" value="Genomic_DNA"/>
</dbReference>
<evidence type="ECO:0000313" key="3">
    <source>
        <dbReference type="Proteomes" id="UP001171111"/>
    </source>
</evidence>
<name>A0ABT8T7B9_9BACT</name>
<evidence type="ECO:0000256" key="1">
    <source>
        <dbReference type="SAM" id="Phobius"/>
    </source>
</evidence>
<organism evidence="2 3">
    <name type="scientific">Campylobacter magnus</name>
    <dbReference type="NCBI Taxonomy" id="3026462"/>
    <lineage>
        <taxon>Bacteria</taxon>
        <taxon>Pseudomonadati</taxon>
        <taxon>Campylobacterota</taxon>
        <taxon>Epsilonproteobacteria</taxon>
        <taxon>Campylobacterales</taxon>
        <taxon>Campylobacteraceae</taxon>
        <taxon>Campylobacter</taxon>
    </lineage>
</organism>
<proteinExistence type="predicted"/>
<accession>A0ABT8T7B9</accession>
<feature type="transmembrane region" description="Helical" evidence="1">
    <location>
        <begin position="167"/>
        <end position="185"/>
    </location>
</feature>